<keyword evidence="4" id="KW-0288">FMN</keyword>
<keyword evidence="11" id="KW-0560">Oxidoreductase</keyword>
<feature type="transmembrane region" description="Helical" evidence="10">
    <location>
        <begin position="121"/>
        <end position="139"/>
    </location>
</feature>
<dbReference type="GO" id="GO:0022900">
    <property type="term" value="P:electron transport chain"/>
    <property type="evidence" value="ECO:0007669"/>
    <property type="project" value="InterPro"/>
</dbReference>
<dbReference type="NCBIfam" id="TIGR01946">
    <property type="entry name" value="rnfD"/>
    <property type="match status" value="1"/>
</dbReference>
<protein>
    <submittedName>
        <fullName evidence="11">Fragment of electron transport complex protein RnfD (Part 2/2)</fullName>
        <ecNumber evidence="11">1.18.1.8</ecNumber>
    </submittedName>
</protein>
<evidence type="ECO:0000256" key="4">
    <source>
        <dbReference type="ARBA" id="ARBA00022643"/>
    </source>
</evidence>
<evidence type="ECO:0000313" key="11">
    <source>
        <dbReference type="EMBL" id="SPF38720.1"/>
    </source>
</evidence>
<keyword evidence="3" id="KW-0285">Flavoprotein</keyword>
<dbReference type="AlphaFoldDB" id="A0A2U3KGR9"/>
<evidence type="ECO:0000256" key="5">
    <source>
        <dbReference type="ARBA" id="ARBA00022692"/>
    </source>
</evidence>
<keyword evidence="6" id="KW-1278">Translocase</keyword>
<feature type="transmembrane region" description="Helical" evidence="10">
    <location>
        <begin position="12"/>
        <end position="38"/>
    </location>
</feature>
<feature type="transmembrane region" description="Helical" evidence="10">
    <location>
        <begin position="203"/>
        <end position="220"/>
    </location>
</feature>
<keyword evidence="5 10" id="KW-0812">Transmembrane</keyword>
<gene>
    <name evidence="11" type="primary">rnfD_b</name>
    <name evidence="11" type="ORF">SBF1_1940017</name>
</gene>
<dbReference type="PANTHER" id="PTHR30578:SF0">
    <property type="entry name" value="ION-TRANSLOCATING OXIDOREDUCTASE COMPLEX SUBUNIT D"/>
    <property type="match status" value="1"/>
</dbReference>
<reference evidence="12" key="1">
    <citation type="submission" date="2018-02" db="EMBL/GenBank/DDBJ databases">
        <authorList>
            <person name="Hausmann B."/>
        </authorList>
    </citation>
    <scope>NUCLEOTIDE SEQUENCE [LARGE SCALE GENOMIC DNA]</scope>
    <source>
        <strain evidence="12">Peat soil MAG SbF1</strain>
    </source>
</reference>
<feature type="transmembrane region" description="Helical" evidence="10">
    <location>
        <begin position="173"/>
        <end position="191"/>
    </location>
</feature>
<dbReference type="GO" id="GO:0055085">
    <property type="term" value="P:transmembrane transport"/>
    <property type="evidence" value="ECO:0007669"/>
    <property type="project" value="InterPro"/>
</dbReference>
<dbReference type="InterPro" id="IPR004338">
    <property type="entry name" value="NqrB/RnfD"/>
</dbReference>
<dbReference type="InterPro" id="IPR011303">
    <property type="entry name" value="RnfD_bac"/>
</dbReference>
<evidence type="ECO:0000313" key="12">
    <source>
        <dbReference type="Proteomes" id="UP000238916"/>
    </source>
</evidence>
<dbReference type="EC" id="1.18.1.8" evidence="11"/>
<name>A0A2U3KGR9_9FIRM</name>
<dbReference type="EMBL" id="OMOF01000106">
    <property type="protein sequence ID" value="SPF38720.1"/>
    <property type="molecule type" value="Genomic_DNA"/>
</dbReference>
<sequence length="252" mass="26944">MTISDGSALLSGLLLAMCLPPSVPFFLPIVGSFIAIVIAKHSMGGLGFNIFNPAHIGRAALMVSWPVAMTTWSSMTTKIDSVSSATPLNILKQQGYDALITSFGSSTHLYESLFLGLRNGSLGETSVLLLLLGGFVLIYKRYIDWVVPVTMIGTVGILVWICGPKGFFTGDPLFHIMAGGLMLGAFFMATDMVTAPITRKGKVIFAAGAGGITVLIRLLGGYPEGVCYSILLMNCVTPLIDRFVQPLRYGRK</sequence>
<dbReference type="GO" id="GO:0005886">
    <property type="term" value="C:plasma membrane"/>
    <property type="evidence" value="ECO:0007669"/>
    <property type="project" value="TreeGrafter"/>
</dbReference>
<keyword evidence="1" id="KW-0813">Transport</keyword>
<keyword evidence="9 10" id="KW-0472">Membrane</keyword>
<organism evidence="11 12">
    <name type="scientific">Candidatus Desulfosporosinus infrequens</name>
    <dbReference type="NCBI Taxonomy" id="2043169"/>
    <lineage>
        <taxon>Bacteria</taxon>
        <taxon>Bacillati</taxon>
        <taxon>Bacillota</taxon>
        <taxon>Clostridia</taxon>
        <taxon>Eubacteriales</taxon>
        <taxon>Desulfitobacteriaceae</taxon>
        <taxon>Desulfosporosinus</taxon>
    </lineage>
</organism>
<dbReference type="GO" id="GO:0016491">
    <property type="term" value="F:oxidoreductase activity"/>
    <property type="evidence" value="ECO:0007669"/>
    <property type="project" value="UniProtKB-KW"/>
</dbReference>
<feature type="transmembrane region" description="Helical" evidence="10">
    <location>
        <begin position="146"/>
        <end position="167"/>
    </location>
</feature>
<accession>A0A2U3KGR9</accession>
<keyword evidence="2" id="KW-0597">Phosphoprotein</keyword>
<keyword evidence="7" id="KW-0249">Electron transport</keyword>
<evidence type="ECO:0000256" key="7">
    <source>
        <dbReference type="ARBA" id="ARBA00022982"/>
    </source>
</evidence>
<evidence type="ECO:0000256" key="10">
    <source>
        <dbReference type="SAM" id="Phobius"/>
    </source>
</evidence>
<evidence type="ECO:0000256" key="2">
    <source>
        <dbReference type="ARBA" id="ARBA00022553"/>
    </source>
</evidence>
<dbReference type="Proteomes" id="UP000238916">
    <property type="component" value="Unassembled WGS sequence"/>
</dbReference>
<evidence type="ECO:0000256" key="3">
    <source>
        <dbReference type="ARBA" id="ARBA00022630"/>
    </source>
</evidence>
<proteinExistence type="predicted"/>
<dbReference type="PANTHER" id="PTHR30578">
    <property type="entry name" value="ELECTRON TRANSPORT COMPLEX PROTEIN RNFD"/>
    <property type="match status" value="1"/>
</dbReference>
<evidence type="ECO:0000256" key="9">
    <source>
        <dbReference type="ARBA" id="ARBA00023136"/>
    </source>
</evidence>
<evidence type="ECO:0000256" key="1">
    <source>
        <dbReference type="ARBA" id="ARBA00022448"/>
    </source>
</evidence>
<evidence type="ECO:0000256" key="8">
    <source>
        <dbReference type="ARBA" id="ARBA00022989"/>
    </source>
</evidence>
<evidence type="ECO:0000256" key="6">
    <source>
        <dbReference type="ARBA" id="ARBA00022967"/>
    </source>
</evidence>
<dbReference type="Pfam" id="PF03116">
    <property type="entry name" value="NQR2_RnfD_RnfE"/>
    <property type="match status" value="1"/>
</dbReference>
<keyword evidence="8 10" id="KW-1133">Transmembrane helix</keyword>